<reference evidence="1 2" key="1">
    <citation type="journal article" date="2024" name="bioRxiv">
        <title>A reference genome for Trichogramma kaykai: A tiny desert-dwelling parasitoid wasp with competing sex-ratio distorters.</title>
        <authorList>
            <person name="Culotta J."/>
            <person name="Lindsey A.R."/>
        </authorList>
    </citation>
    <scope>NUCLEOTIDE SEQUENCE [LARGE SCALE GENOMIC DNA]</scope>
    <source>
        <strain evidence="1 2">KSX58</strain>
    </source>
</reference>
<dbReference type="AlphaFoldDB" id="A0ABD2WGU8"/>
<dbReference type="PANTHER" id="PTHR37162:SF1">
    <property type="entry name" value="BED-TYPE DOMAIN-CONTAINING PROTEIN"/>
    <property type="match status" value="1"/>
</dbReference>
<dbReference type="SUPFAM" id="SSF53098">
    <property type="entry name" value="Ribonuclease H-like"/>
    <property type="match status" value="1"/>
</dbReference>
<sequence>MGKINFKASKGYIKKNYVKYKKYWEEMDEFKEFLLRSPKNNDLAYCTLCEKDFAPVLNSVHRHFDSKYHRTKYNDRFNIVEELGSVESQTARTELKLTGLISTLNLPRSTMSALIPVLKNVITDSEIVKQMSLDRHRTGELMRRVLSPAHQEQFANKLRQERFSIIIDESTDISTDHCLGIMVRYHDRKYQKIKEVLWDLIQIYTEPNEIASAEHLTELIVQSFKLADVPIENISAFCADTCYLMMGAHNSVSSNLKEKIPAMFINKCNCHIQHLSAKSSYECLPEKLLTLLSSITNYICASPKRLNQWRWHQKASKVEPLRPIHPCLTRWLTVCNCVTYMLSRWTALKKIFRKQAYKKNLLHPATDIYNIILKPETKIYYQFLEFVLTKYNKKNAILQSIAPQVDTENSVMKNLLQDVLKCFINKDYIEQHIDHLDEINPKKESEWLHLHCLDKGKFAYESLFKYKLIKNEEERENVKNVS</sequence>
<dbReference type="Proteomes" id="UP001627154">
    <property type="component" value="Unassembled WGS sequence"/>
</dbReference>
<comment type="caution">
    <text evidence="1">The sequence shown here is derived from an EMBL/GenBank/DDBJ whole genome shotgun (WGS) entry which is preliminary data.</text>
</comment>
<organism evidence="1 2">
    <name type="scientific">Trichogramma kaykai</name>
    <dbReference type="NCBI Taxonomy" id="54128"/>
    <lineage>
        <taxon>Eukaryota</taxon>
        <taxon>Metazoa</taxon>
        <taxon>Ecdysozoa</taxon>
        <taxon>Arthropoda</taxon>
        <taxon>Hexapoda</taxon>
        <taxon>Insecta</taxon>
        <taxon>Pterygota</taxon>
        <taxon>Neoptera</taxon>
        <taxon>Endopterygota</taxon>
        <taxon>Hymenoptera</taxon>
        <taxon>Apocrita</taxon>
        <taxon>Proctotrupomorpha</taxon>
        <taxon>Chalcidoidea</taxon>
        <taxon>Trichogrammatidae</taxon>
        <taxon>Trichogramma</taxon>
    </lineage>
</organism>
<accession>A0ABD2WGU8</accession>
<proteinExistence type="predicted"/>
<protein>
    <recommendedName>
        <fullName evidence="3">DUF4371 domain-containing protein</fullName>
    </recommendedName>
</protein>
<keyword evidence="2" id="KW-1185">Reference proteome</keyword>
<evidence type="ECO:0000313" key="1">
    <source>
        <dbReference type="EMBL" id="KAL3391752.1"/>
    </source>
</evidence>
<dbReference type="EMBL" id="JBJJXI010000108">
    <property type="protein sequence ID" value="KAL3391752.1"/>
    <property type="molecule type" value="Genomic_DNA"/>
</dbReference>
<name>A0ABD2WGU8_9HYME</name>
<evidence type="ECO:0008006" key="3">
    <source>
        <dbReference type="Google" id="ProtNLM"/>
    </source>
</evidence>
<gene>
    <name evidence="1" type="ORF">TKK_013660</name>
</gene>
<dbReference type="InterPro" id="IPR012337">
    <property type="entry name" value="RNaseH-like_sf"/>
</dbReference>
<dbReference type="PANTHER" id="PTHR37162">
    <property type="entry name" value="HAT FAMILY DIMERISATION DOMAINCONTAINING PROTEIN-RELATED"/>
    <property type="match status" value="1"/>
</dbReference>
<evidence type="ECO:0000313" key="2">
    <source>
        <dbReference type="Proteomes" id="UP001627154"/>
    </source>
</evidence>